<dbReference type="eggNOG" id="COG1974">
    <property type="taxonomic scope" value="Bacteria"/>
</dbReference>
<reference evidence="19 20" key="1">
    <citation type="submission" date="2014-03" db="EMBL/GenBank/DDBJ databases">
        <title>Genomics of Bifidobacteria.</title>
        <authorList>
            <person name="Ventura M."/>
            <person name="Milani C."/>
            <person name="Lugli G.A."/>
        </authorList>
    </citation>
    <scope>NUCLEOTIDE SEQUENCE [LARGE SCALE GENOMIC DNA]</scope>
    <source>
        <strain evidence="19 20">LMG 10510</strain>
    </source>
</reference>
<keyword evidence="10 13" id="KW-0804">Transcription</keyword>
<evidence type="ECO:0000256" key="14">
    <source>
        <dbReference type="RuleBase" id="RU003991"/>
    </source>
</evidence>
<dbReference type="KEGG" id="bcho:BcFMB_00190"/>
<evidence type="ECO:0000256" key="4">
    <source>
        <dbReference type="ARBA" id="ARBA00022705"/>
    </source>
</evidence>
<evidence type="ECO:0000259" key="16">
    <source>
        <dbReference type="Pfam" id="PF00717"/>
    </source>
</evidence>
<evidence type="ECO:0000256" key="15">
    <source>
        <dbReference type="SAM" id="MobiDB-lite"/>
    </source>
</evidence>
<evidence type="ECO:0000313" key="19">
    <source>
        <dbReference type="EMBL" id="KFI58272.1"/>
    </source>
</evidence>
<feature type="site" description="Cleavage; by autolysis" evidence="13">
    <location>
        <begin position="119"/>
        <end position="120"/>
    </location>
</feature>
<dbReference type="Proteomes" id="UP000229907">
    <property type="component" value="Chromosome"/>
</dbReference>
<protein>
    <recommendedName>
        <fullName evidence="13">LexA repressor</fullName>
        <ecNumber evidence="13">3.4.21.88</ecNumber>
    </recommendedName>
</protein>
<dbReference type="STRING" id="35760.BCHO_0356"/>
<evidence type="ECO:0000259" key="17">
    <source>
        <dbReference type="Pfam" id="PF01726"/>
    </source>
</evidence>
<dbReference type="InterPro" id="IPR036390">
    <property type="entry name" value="WH_DNA-bd_sf"/>
</dbReference>
<gene>
    <name evidence="13" type="primary">lexA</name>
    <name evidence="18" type="ORF">BcFMB_00190</name>
    <name evidence="19" type="ORF">BCHO_0356</name>
</gene>
<dbReference type="AlphaFoldDB" id="A0A087AHM2"/>
<comment type="subunit">
    <text evidence="2 13">Homodimer.</text>
</comment>
<feature type="region of interest" description="Disordered" evidence="15">
    <location>
        <begin position="1"/>
        <end position="22"/>
    </location>
</feature>
<evidence type="ECO:0000256" key="13">
    <source>
        <dbReference type="HAMAP-Rule" id="MF_00015"/>
    </source>
</evidence>
<evidence type="ECO:0000256" key="7">
    <source>
        <dbReference type="ARBA" id="ARBA00022813"/>
    </source>
</evidence>
<feature type="active site" description="For autocatalytic cleavage activity" evidence="13">
    <location>
        <position position="191"/>
    </location>
</feature>
<comment type="function">
    <text evidence="13">Represses a number of genes involved in the response to DNA damage (SOS response), including recA and lexA. In the presence of single-stranded DNA, RecA interacts with LexA causing an autocatalytic cleavage which disrupts the DNA-binding part of LexA, leading to derepression of the SOS regulon and eventually DNA repair.</text>
</comment>
<dbReference type="GO" id="GO:0004252">
    <property type="term" value="F:serine-type endopeptidase activity"/>
    <property type="evidence" value="ECO:0007669"/>
    <property type="project" value="UniProtKB-UniRule"/>
</dbReference>
<sequence>MHSTEPQREQTGNAGPQEPLTERQRRVYDAIRDLISRQGFAPSLREIGQAAGLKSTSSVQHQLQVLELKGYIRRDANKGRAIEIIGPQDVPVSFGAELQPEGDAYLASRDVPLVGAIAAGTPITAEQHVEDVMRLPVRLTGTGNLFMLEVHGDSMIDAAICDGDFVVVREQQDAENGDIVAALLGDEATVKTFRQEHGHIWLIPHNPNYSPIDGTHAQIMGKVVTVLRRL</sequence>
<evidence type="ECO:0000256" key="2">
    <source>
        <dbReference type="ARBA" id="ARBA00011738"/>
    </source>
</evidence>
<comment type="catalytic activity">
    <reaction evidence="13">
        <text>Hydrolysis of Ala-|-Gly bond in repressor LexA.</text>
        <dbReference type="EC" id="3.4.21.88"/>
    </reaction>
</comment>
<keyword evidence="20" id="KW-1185">Reference proteome</keyword>
<dbReference type="PRINTS" id="PR00726">
    <property type="entry name" value="LEXASERPTASE"/>
</dbReference>
<feature type="active site" description="For autocatalytic cleavage activity" evidence="13">
    <location>
        <position position="154"/>
    </location>
</feature>
<keyword evidence="11 13" id="KW-0234">DNA repair</keyword>
<dbReference type="GO" id="GO:0045892">
    <property type="term" value="P:negative regulation of DNA-templated transcription"/>
    <property type="evidence" value="ECO:0007669"/>
    <property type="project" value="UniProtKB-UniRule"/>
</dbReference>
<keyword evidence="3 13" id="KW-0678">Repressor</keyword>
<dbReference type="InterPro" id="IPR036286">
    <property type="entry name" value="LexA/Signal_pep-like_sf"/>
</dbReference>
<dbReference type="InterPro" id="IPR006199">
    <property type="entry name" value="LexA_DNA-bd_dom"/>
</dbReference>
<keyword evidence="5 13" id="KW-0227">DNA damage</keyword>
<dbReference type="GO" id="GO:0009432">
    <property type="term" value="P:SOS response"/>
    <property type="evidence" value="ECO:0007669"/>
    <property type="project" value="UniProtKB-UniRule"/>
</dbReference>
<organism evidence="19 20">
    <name type="scientific">Bifidobacterium choerinum</name>
    <dbReference type="NCBI Taxonomy" id="35760"/>
    <lineage>
        <taxon>Bacteria</taxon>
        <taxon>Bacillati</taxon>
        <taxon>Actinomycetota</taxon>
        <taxon>Actinomycetes</taxon>
        <taxon>Bifidobacteriales</taxon>
        <taxon>Bifidobacteriaceae</taxon>
        <taxon>Bifidobacterium</taxon>
    </lineage>
</organism>
<dbReference type="SUPFAM" id="SSF46785">
    <property type="entry name" value="Winged helix' DNA-binding domain"/>
    <property type="match status" value="1"/>
</dbReference>
<evidence type="ECO:0000256" key="1">
    <source>
        <dbReference type="ARBA" id="ARBA00007484"/>
    </source>
</evidence>
<dbReference type="GO" id="GO:0006260">
    <property type="term" value="P:DNA replication"/>
    <property type="evidence" value="ECO:0007669"/>
    <property type="project" value="UniProtKB-UniRule"/>
</dbReference>
<dbReference type="Gene3D" id="1.10.10.10">
    <property type="entry name" value="Winged helix-like DNA-binding domain superfamily/Winged helix DNA-binding domain"/>
    <property type="match status" value="1"/>
</dbReference>
<dbReference type="InterPro" id="IPR015927">
    <property type="entry name" value="Peptidase_S24_S26A/B/C"/>
</dbReference>
<evidence type="ECO:0000256" key="6">
    <source>
        <dbReference type="ARBA" id="ARBA00022801"/>
    </source>
</evidence>
<feature type="domain" description="Peptidase S24/S26A/S26B/S26C" evidence="16">
    <location>
        <begin position="112"/>
        <end position="224"/>
    </location>
</feature>
<dbReference type="EMBL" id="JGYU01000002">
    <property type="protein sequence ID" value="KFI58272.1"/>
    <property type="molecule type" value="Genomic_DNA"/>
</dbReference>
<dbReference type="InterPro" id="IPR006200">
    <property type="entry name" value="LexA"/>
</dbReference>
<comment type="similarity">
    <text evidence="1 13 14">Belongs to the peptidase S24 family.</text>
</comment>
<keyword evidence="6 13" id="KW-0378">Hydrolase</keyword>
<dbReference type="Pfam" id="PF01726">
    <property type="entry name" value="LexA_DNA_bind"/>
    <property type="match status" value="1"/>
</dbReference>
<dbReference type="Pfam" id="PF00717">
    <property type="entry name" value="Peptidase_S24"/>
    <property type="match status" value="1"/>
</dbReference>
<evidence type="ECO:0000256" key="11">
    <source>
        <dbReference type="ARBA" id="ARBA00023204"/>
    </source>
</evidence>
<dbReference type="InterPro" id="IPR039418">
    <property type="entry name" value="LexA-like"/>
</dbReference>
<dbReference type="InterPro" id="IPR036388">
    <property type="entry name" value="WH-like_DNA-bd_sf"/>
</dbReference>
<accession>A0A087AHM2</accession>
<feature type="domain" description="LexA repressor DNA-binding" evidence="17">
    <location>
        <begin position="18"/>
        <end position="81"/>
    </location>
</feature>
<dbReference type="SUPFAM" id="SSF51306">
    <property type="entry name" value="LexA/Signal peptidase"/>
    <property type="match status" value="1"/>
</dbReference>
<keyword evidence="12 13" id="KW-0742">SOS response</keyword>
<dbReference type="OrthoDB" id="9802364at2"/>
<evidence type="ECO:0000256" key="8">
    <source>
        <dbReference type="ARBA" id="ARBA00023015"/>
    </source>
</evidence>
<dbReference type="Proteomes" id="UP000028995">
    <property type="component" value="Unassembled WGS sequence"/>
</dbReference>
<dbReference type="GO" id="GO:0003677">
    <property type="term" value="F:DNA binding"/>
    <property type="evidence" value="ECO:0007669"/>
    <property type="project" value="UniProtKB-UniRule"/>
</dbReference>
<dbReference type="Gene3D" id="2.10.109.10">
    <property type="entry name" value="Umud Fragment, subunit A"/>
    <property type="match status" value="1"/>
</dbReference>
<dbReference type="PANTHER" id="PTHR33516">
    <property type="entry name" value="LEXA REPRESSOR"/>
    <property type="match status" value="1"/>
</dbReference>
<keyword evidence="4 13" id="KW-0235">DNA replication</keyword>
<dbReference type="NCBIfam" id="TIGR00498">
    <property type="entry name" value="lexA"/>
    <property type="match status" value="1"/>
</dbReference>
<dbReference type="PANTHER" id="PTHR33516:SF2">
    <property type="entry name" value="LEXA REPRESSOR-RELATED"/>
    <property type="match status" value="1"/>
</dbReference>
<feature type="DNA-binding region" description="H-T-H motif" evidence="13">
    <location>
        <begin position="44"/>
        <end position="64"/>
    </location>
</feature>
<name>A0A087AHM2_9BIFI</name>
<dbReference type="EMBL" id="CP018044">
    <property type="protein sequence ID" value="ATU19618.1"/>
    <property type="molecule type" value="Genomic_DNA"/>
</dbReference>
<dbReference type="FunFam" id="2.10.109.10:FF:000001">
    <property type="entry name" value="LexA repressor"/>
    <property type="match status" value="1"/>
</dbReference>
<reference evidence="18 21" key="2">
    <citation type="submission" date="2016-11" db="EMBL/GenBank/DDBJ databases">
        <title>complete genome sequence of Bifidobacterium choerinum strain FMB-1.</title>
        <authorList>
            <person name="Park C.-S."/>
            <person name="Jung D.-H."/>
            <person name="Choi D.-S."/>
        </authorList>
    </citation>
    <scope>NUCLEOTIDE SEQUENCE [LARGE SCALE GENOMIC DNA]</scope>
    <source>
        <strain evidence="18 21">FMB-1</strain>
    </source>
</reference>
<evidence type="ECO:0000256" key="10">
    <source>
        <dbReference type="ARBA" id="ARBA00023163"/>
    </source>
</evidence>
<keyword evidence="9 13" id="KW-0238">DNA-binding</keyword>
<dbReference type="HAMAP" id="MF_00015">
    <property type="entry name" value="LexA"/>
    <property type="match status" value="1"/>
</dbReference>
<dbReference type="FunFam" id="1.10.10.10:FF:000009">
    <property type="entry name" value="LexA repressor"/>
    <property type="match status" value="1"/>
</dbReference>
<dbReference type="GO" id="GO:0006281">
    <property type="term" value="P:DNA repair"/>
    <property type="evidence" value="ECO:0007669"/>
    <property type="project" value="UniProtKB-UniRule"/>
</dbReference>
<dbReference type="CDD" id="cd06529">
    <property type="entry name" value="S24_LexA-like"/>
    <property type="match status" value="1"/>
</dbReference>
<evidence type="ECO:0000313" key="18">
    <source>
        <dbReference type="EMBL" id="ATU19618.1"/>
    </source>
</evidence>
<dbReference type="EC" id="3.4.21.88" evidence="13"/>
<dbReference type="InterPro" id="IPR006197">
    <property type="entry name" value="Peptidase_S24_LexA"/>
</dbReference>
<keyword evidence="7 13" id="KW-0068">Autocatalytic cleavage</keyword>
<evidence type="ECO:0000256" key="9">
    <source>
        <dbReference type="ARBA" id="ARBA00023125"/>
    </source>
</evidence>
<evidence type="ECO:0000256" key="12">
    <source>
        <dbReference type="ARBA" id="ARBA00023236"/>
    </source>
</evidence>
<dbReference type="InterPro" id="IPR050077">
    <property type="entry name" value="LexA_repressor"/>
</dbReference>
<evidence type="ECO:0000313" key="20">
    <source>
        <dbReference type="Proteomes" id="UP000028995"/>
    </source>
</evidence>
<keyword evidence="8 13" id="KW-0805">Transcription regulation</keyword>
<dbReference type="GO" id="GO:0006508">
    <property type="term" value="P:proteolysis"/>
    <property type="evidence" value="ECO:0007669"/>
    <property type="project" value="InterPro"/>
</dbReference>
<proteinExistence type="inferred from homology"/>
<evidence type="ECO:0000313" key="21">
    <source>
        <dbReference type="Proteomes" id="UP000229907"/>
    </source>
</evidence>
<evidence type="ECO:0000256" key="3">
    <source>
        <dbReference type="ARBA" id="ARBA00022491"/>
    </source>
</evidence>
<evidence type="ECO:0000256" key="5">
    <source>
        <dbReference type="ARBA" id="ARBA00022763"/>
    </source>
</evidence>